<reference evidence="1" key="1">
    <citation type="journal article" date="2014" name="Int. J. Syst. Evol. Microbiol.">
        <title>Complete genome sequence of Corynebacterium casei LMG S-19264T (=DSM 44701T), isolated from a smear-ripened cheese.</title>
        <authorList>
            <consortium name="US DOE Joint Genome Institute (JGI-PGF)"/>
            <person name="Walter F."/>
            <person name="Albersmeier A."/>
            <person name="Kalinowski J."/>
            <person name="Ruckert C."/>
        </authorList>
    </citation>
    <scope>NUCLEOTIDE SEQUENCE</scope>
    <source>
        <strain evidence="1">KCTC 32296</strain>
    </source>
</reference>
<gene>
    <name evidence="1" type="ORF">GCM10011273_05080</name>
</gene>
<sequence>MLKTIAIIVGLAIVAVLVIAAFRPNSFRIERRITIKAPPEVIYGHINDFHKWRAWSPWENLDPDLERTYMGSPSGLGAVYVWEGKKAGAGRMEITEHTPSSKLVIKLDFVKPMTTTNTTEITLTPNGDETVVSWAMYGPSPYISKLFGLIFNMDKVVGKDFEKGLQSLKTLSEQ</sequence>
<dbReference type="RefSeq" id="WP_189484787.1">
    <property type="nucleotide sequence ID" value="NZ_BMZB01000001.1"/>
</dbReference>
<dbReference type="InterPro" id="IPR019587">
    <property type="entry name" value="Polyketide_cyclase/dehydratase"/>
</dbReference>
<evidence type="ECO:0000313" key="2">
    <source>
        <dbReference type="Proteomes" id="UP000662572"/>
    </source>
</evidence>
<comment type="caution">
    <text evidence="1">The sequence shown here is derived from an EMBL/GenBank/DDBJ whole genome shotgun (WGS) entry which is preliminary data.</text>
</comment>
<organism evidence="1 2">
    <name type="scientific">Asticcacaulis endophyticus</name>
    <dbReference type="NCBI Taxonomy" id="1395890"/>
    <lineage>
        <taxon>Bacteria</taxon>
        <taxon>Pseudomonadati</taxon>
        <taxon>Pseudomonadota</taxon>
        <taxon>Alphaproteobacteria</taxon>
        <taxon>Caulobacterales</taxon>
        <taxon>Caulobacteraceae</taxon>
        <taxon>Asticcacaulis</taxon>
    </lineage>
</organism>
<name>A0A918PW96_9CAUL</name>
<protein>
    <submittedName>
        <fullName evidence="1">Potassium-transporting ATPase subunit F</fullName>
    </submittedName>
</protein>
<reference evidence="1" key="2">
    <citation type="submission" date="2020-09" db="EMBL/GenBank/DDBJ databases">
        <authorList>
            <person name="Sun Q."/>
            <person name="Kim S."/>
        </authorList>
    </citation>
    <scope>NUCLEOTIDE SEQUENCE</scope>
    <source>
        <strain evidence="1">KCTC 32296</strain>
    </source>
</reference>
<dbReference type="Gene3D" id="3.30.530.20">
    <property type="match status" value="1"/>
</dbReference>
<dbReference type="EMBL" id="BMZB01000001">
    <property type="protein sequence ID" value="GGZ23135.1"/>
    <property type="molecule type" value="Genomic_DNA"/>
</dbReference>
<evidence type="ECO:0000313" key="1">
    <source>
        <dbReference type="EMBL" id="GGZ23135.1"/>
    </source>
</evidence>
<proteinExistence type="predicted"/>
<dbReference type="SUPFAM" id="SSF55961">
    <property type="entry name" value="Bet v1-like"/>
    <property type="match status" value="1"/>
</dbReference>
<dbReference type="CDD" id="cd07818">
    <property type="entry name" value="SRPBCC_1"/>
    <property type="match status" value="1"/>
</dbReference>
<keyword evidence="2" id="KW-1185">Reference proteome</keyword>
<dbReference type="Pfam" id="PF10604">
    <property type="entry name" value="Polyketide_cyc2"/>
    <property type="match status" value="1"/>
</dbReference>
<dbReference type="InterPro" id="IPR023393">
    <property type="entry name" value="START-like_dom_sf"/>
</dbReference>
<dbReference type="Proteomes" id="UP000662572">
    <property type="component" value="Unassembled WGS sequence"/>
</dbReference>
<accession>A0A918PW96</accession>
<dbReference type="AlphaFoldDB" id="A0A918PW96"/>